<dbReference type="CDD" id="cd03467">
    <property type="entry name" value="Rieske"/>
    <property type="match status" value="1"/>
</dbReference>
<evidence type="ECO:0000256" key="2">
    <source>
        <dbReference type="ARBA" id="ARBA00022723"/>
    </source>
</evidence>
<name>A0A918XFG3_9GAMM</name>
<dbReference type="InterPro" id="IPR036922">
    <property type="entry name" value="Rieske_2Fe-2S_sf"/>
</dbReference>
<keyword evidence="3" id="KW-0408">Iron</keyword>
<reference evidence="6" key="2">
    <citation type="submission" date="2020-09" db="EMBL/GenBank/DDBJ databases">
        <authorList>
            <person name="Sun Q."/>
            <person name="Kim S."/>
        </authorList>
    </citation>
    <scope>NUCLEOTIDE SEQUENCE</scope>
    <source>
        <strain evidence="6">KCTC 23430</strain>
    </source>
</reference>
<evidence type="ECO:0000313" key="7">
    <source>
        <dbReference type="Proteomes" id="UP000644693"/>
    </source>
</evidence>
<dbReference type="GO" id="GO:0051537">
    <property type="term" value="F:2 iron, 2 sulfur cluster binding"/>
    <property type="evidence" value="ECO:0007669"/>
    <property type="project" value="UniProtKB-KW"/>
</dbReference>
<dbReference type="EMBL" id="BMYM01000001">
    <property type="protein sequence ID" value="GHD29383.1"/>
    <property type="molecule type" value="Genomic_DNA"/>
</dbReference>
<proteinExistence type="predicted"/>
<reference evidence="6" key="1">
    <citation type="journal article" date="2014" name="Int. J. Syst. Evol. Microbiol.">
        <title>Complete genome sequence of Corynebacterium casei LMG S-19264T (=DSM 44701T), isolated from a smear-ripened cheese.</title>
        <authorList>
            <consortium name="US DOE Joint Genome Institute (JGI-PGF)"/>
            <person name="Walter F."/>
            <person name="Albersmeier A."/>
            <person name="Kalinowski J."/>
            <person name="Ruckert C."/>
        </authorList>
    </citation>
    <scope>NUCLEOTIDE SEQUENCE</scope>
    <source>
        <strain evidence="6">KCTC 23430</strain>
    </source>
</reference>
<keyword evidence="2" id="KW-0479">Metal-binding</keyword>
<dbReference type="Proteomes" id="UP000644693">
    <property type="component" value="Unassembled WGS sequence"/>
</dbReference>
<evidence type="ECO:0000256" key="3">
    <source>
        <dbReference type="ARBA" id="ARBA00023004"/>
    </source>
</evidence>
<dbReference type="RefSeq" id="WP_189475643.1">
    <property type="nucleotide sequence ID" value="NZ_BMYM01000001.1"/>
</dbReference>
<evidence type="ECO:0000259" key="5">
    <source>
        <dbReference type="PROSITE" id="PS51296"/>
    </source>
</evidence>
<dbReference type="InterPro" id="IPR017941">
    <property type="entry name" value="Rieske_2Fe-2S"/>
</dbReference>
<accession>A0A918XFG3</accession>
<evidence type="ECO:0000256" key="4">
    <source>
        <dbReference type="ARBA" id="ARBA00023014"/>
    </source>
</evidence>
<evidence type="ECO:0000313" key="6">
    <source>
        <dbReference type="EMBL" id="GHD29383.1"/>
    </source>
</evidence>
<dbReference type="Gene3D" id="2.102.10.10">
    <property type="entry name" value="Rieske [2Fe-2S] iron-sulphur domain"/>
    <property type="match status" value="1"/>
</dbReference>
<dbReference type="Pfam" id="PF00355">
    <property type="entry name" value="Rieske"/>
    <property type="match status" value="1"/>
</dbReference>
<feature type="domain" description="Rieske" evidence="5">
    <location>
        <begin position="3"/>
        <end position="101"/>
    </location>
</feature>
<keyword evidence="4" id="KW-0411">Iron-sulfur</keyword>
<dbReference type="GO" id="GO:0046872">
    <property type="term" value="F:metal ion binding"/>
    <property type="evidence" value="ECO:0007669"/>
    <property type="project" value="UniProtKB-KW"/>
</dbReference>
<organism evidence="6 7">
    <name type="scientific">Parahalioglobus pacificus</name>
    <dbReference type="NCBI Taxonomy" id="930806"/>
    <lineage>
        <taxon>Bacteria</taxon>
        <taxon>Pseudomonadati</taxon>
        <taxon>Pseudomonadota</taxon>
        <taxon>Gammaproteobacteria</taxon>
        <taxon>Cellvibrionales</taxon>
        <taxon>Halieaceae</taxon>
        <taxon>Parahalioglobus</taxon>
    </lineage>
</organism>
<comment type="caution">
    <text evidence="6">The sequence shown here is derived from an EMBL/GenBank/DDBJ whole genome shotgun (WGS) entry which is preliminary data.</text>
</comment>
<keyword evidence="7" id="KW-1185">Reference proteome</keyword>
<dbReference type="SUPFAM" id="SSF50022">
    <property type="entry name" value="ISP domain"/>
    <property type="match status" value="1"/>
</dbReference>
<evidence type="ECO:0000256" key="1">
    <source>
        <dbReference type="ARBA" id="ARBA00022714"/>
    </source>
</evidence>
<protein>
    <recommendedName>
        <fullName evidence="5">Rieske domain-containing protein</fullName>
    </recommendedName>
</protein>
<gene>
    <name evidence="6" type="ORF">GCM10007053_09770</name>
</gene>
<dbReference type="AlphaFoldDB" id="A0A918XFG3"/>
<keyword evidence="1" id="KW-0001">2Fe-2S</keyword>
<sequence length="105" mass="12138">MRFHPLDKLINLHDGYRRRFKIDALDILLVQQGEQRYLLEAQCPHKSHSLESAHVDERSIECPLHHYRFSLADGHVIASGEQPCRALRAYELVYEGNEVGLMLGD</sequence>
<dbReference type="PROSITE" id="PS51296">
    <property type="entry name" value="RIESKE"/>
    <property type="match status" value="1"/>
</dbReference>